<dbReference type="PANTHER" id="PTHR10696">
    <property type="entry name" value="GAMMA-BUTYROBETAINE HYDROXYLASE-RELATED"/>
    <property type="match status" value="1"/>
</dbReference>
<dbReference type="GO" id="GO:0046872">
    <property type="term" value="F:metal ion binding"/>
    <property type="evidence" value="ECO:0007669"/>
    <property type="project" value="UniProtKB-KW"/>
</dbReference>
<keyword evidence="5" id="KW-0479">Metal-binding</keyword>
<dbReference type="FunFam" id="3.30.2020.30:FF:000002">
    <property type="entry name" value="Putative gamma-butyrobetaine dioxygenase"/>
    <property type="match status" value="1"/>
</dbReference>
<dbReference type="EMBL" id="CAJPEV010000587">
    <property type="protein sequence ID" value="CAG0886700.1"/>
    <property type="molecule type" value="Genomic_DNA"/>
</dbReference>
<comment type="similarity">
    <text evidence="4">Belongs to the gamma-BBH/TMLD family.</text>
</comment>
<dbReference type="SUPFAM" id="SSF51197">
    <property type="entry name" value="Clavaminate synthase-like"/>
    <property type="match status" value="1"/>
</dbReference>
<reference evidence="12" key="1">
    <citation type="submission" date="2020-11" db="EMBL/GenBank/DDBJ databases">
        <authorList>
            <person name="Tran Van P."/>
        </authorList>
    </citation>
    <scope>NUCLEOTIDE SEQUENCE</scope>
</reference>
<gene>
    <name evidence="12" type="ORF">DSTB1V02_LOCUS4118</name>
</gene>
<keyword evidence="6" id="KW-0124">Carnitine biosynthesis</keyword>
<name>A0A7R8XBJ6_9CRUS</name>
<comment type="pathway">
    <text evidence="3">Amine and polyamine biosynthesis; carnitine biosynthesis.</text>
</comment>
<dbReference type="InterPro" id="IPR038492">
    <property type="entry name" value="GBBH-like_N_sf"/>
</dbReference>
<evidence type="ECO:0000256" key="7">
    <source>
        <dbReference type="ARBA" id="ARBA00022964"/>
    </source>
</evidence>
<keyword evidence="13" id="KW-1185">Reference proteome</keyword>
<dbReference type="AlphaFoldDB" id="A0A7R8XBJ6"/>
<comment type="cofactor">
    <cofactor evidence="1">
        <name>Fe(2+)</name>
        <dbReference type="ChEBI" id="CHEBI:29033"/>
    </cofactor>
</comment>
<dbReference type="FunFam" id="3.60.130.10:FF:000001">
    <property type="entry name" value="Trimethyllysine dioxygenase, mitochondrial"/>
    <property type="match status" value="1"/>
</dbReference>
<keyword evidence="8" id="KW-0560">Oxidoreductase</keyword>
<evidence type="ECO:0000313" key="12">
    <source>
        <dbReference type="EMBL" id="CAD7244218.1"/>
    </source>
</evidence>
<dbReference type="UniPathway" id="UPA00118"/>
<feature type="domain" description="Gamma-butyrobetaine hydroxylase-like N-terminal" evidence="11">
    <location>
        <begin position="12"/>
        <end position="73"/>
    </location>
</feature>
<sequence length="373" mass="42994">RPSRRASFRFSLQLRDNCKCGSCLHPETRQKLLDTGSLDVNIRPSAMQVNEEGRLEVLWPDGHRSVFDASWLYRYGQSFMHDTFEGQLDVETGGLRPPVETWDRTRIWKHFPEIAYEEFQSSEEGLKRWLELVYKYGFAVIRGVPTEKEKVVEVVHRFAYVKETSYGVTFDVVSEPEPDHLAFTGRYLEHHTDMNYREKSPGLQLLHCIQAKSSGADESMGKSFFVDGFYVAQWLEEHEPTAFHILSSTPIRFQIKSGGKRYSNLWPVILLDNQGNVSEIHYNNRTMGPLQAPGHIIIPFYHALKLFVSKLRDQQTELVFQMLPGDLVAFNNRRVLHGRTSFDPTKVTRHLVGCYVDIDEAFSVYDSLLAKGV</sequence>
<dbReference type="Gene3D" id="3.30.2020.30">
    <property type="match status" value="1"/>
</dbReference>
<dbReference type="GO" id="GO:0016706">
    <property type="term" value="F:2-oxoglutarate-dependent dioxygenase activity"/>
    <property type="evidence" value="ECO:0007669"/>
    <property type="project" value="UniProtKB-ARBA"/>
</dbReference>
<dbReference type="InterPro" id="IPR042098">
    <property type="entry name" value="TauD-like_sf"/>
</dbReference>
<evidence type="ECO:0000256" key="9">
    <source>
        <dbReference type="ARBA" id="ARBA00023004"/>
    </source>
</evidence>
<dbReference type="OrthoDB" id="406634at2759"/>
<feature type="non-terminal residue" evidence="12">
    <location>
        <position position="373"/>
    </location>
</feature>
<dbReference type="CDD" id="cd00250">
    <property type="entry name" value="CAS_like"/>
    <property type="match status" value="1"/>
</dbReference>
<keyword evidence="7" id="KW-0223">Dioxygenase</keyword>
<evidence type="ECO:0000259" key="10">
    <source>
        <dbReference type="Pfam" id="PF02668"/>
    </source>
</evidence>
<evidence type="ECO:0000256" key="4">
    <source>
        <dbReference type="ARBA" id="ARBA00008654"/>
    </source>
</evidence>
<evidence type="ECO:0000256" key="8">
    <source>
        <dbReference type="ARBA" id="ARBA00023002"/>
    </source>
</evidence>
<dbReference type="GO" id="GO:0045329">
    <property type="term" value="P:carnitine biosynthetic process"/>
    <property type="evidence" value="ECO:0007669"/>
    <property type="project" value="UniProtKB-UniPathway"/>
</dbReference>
<dbReference type="InterPro" id="IPR010376">
    <property type="entry name" value="GBBH-like_N"/>
</dbReference>
<organism evidence="12">
    <name type="scientific">Darwinula stevensoni</name>
    <dbReference type="NCBI Taxonomy" id="69355"/>
    <lineage>
        <taxon>Eukaryota</taxon>
        <taxon>Metazoa</taxon>
        <taxon>Ecdysozoa</taxon>
        <taxon>Arthropoda</taxon>
        <taxon>Crustacea</taxon>
        <taxon>Oligostraca</taxon>
        <taxon>Ostracoda</taxon>
        <taxon>Podocopa</taxon>
        <taxon>Podocopida</taxon>
        <taxon>Darwinulocopina</taxon>
        <taxon>Darwinuloidea</taxon>
        <taxon>Darwinulidae</taxon>
        <taxon>Darwinula</taxon>
    </lineage>
</organism>
<dbReference type="InterPro" id="IPR050411">
    <property type="entry name" value="AlphaKG_dependent_hydroxylases"/>
</dbReference>
<evidence type="ECO:0000259" key="11">
    <source>
        <dbReference type="Pfam" id="PF06155"/>
    </source>
</evidence>
<evidence type="ECO:0000256" key="6">
    <source>
        <dbReference type="ARBA" id="ARBA00022873"/>
    </source>
</evidence>
<evidence type="ECO:0000256" key="1">
    <source>
        <dbReference type="ARBA" id="ARBA00001954"/>
    </source>
</evidence>
<evidence type="ECO:0000256" key="3">
    <source>
        <dbReference type="ARBA" id="ARBA00005022"/>
    </source>
</evidence>
<comment type="cofactor">
    <cofactor evidence="2">
        <name>L-ascorbate</name>
        <dbReference type="ChEBI" id="CHEBI:38290"/>
    </cofactor>
</comment>
<evidence type="ECO:0000313" key="13">
    <source>
        <dbReference type="Proteomes" id="UP000677054"/>
    </source>
</evidence>
<evidence type="ECO:0008006" key="14">
    <source>
        <dbReference type="Google" id="ProtNLM"/>
    </source>
</evidence>
<proteinExistence type="inferred from homology"/>
<dbReference type="Gene3D" id="3.60.130.10">
    <property type="entry name" value="Clavaminate synthase-like"/>
    <property type="match status" value="1"/>
</dbReference>
<evidence type="ECO:0000256" key="2">
    <source>
        <dbReference type="ARBA" id="ARBA00001961"/>
    </source>
</evidence>
<protein>
    <recommendedName>
        <fullName evidence="14">Gamma-butyrobetaine dioxygenase</fullName>
    </recommendedName>
</protein>
<feature type="domain" description="TauD/TfdA-like" evidence="10">
    <location>
        <begin position="113"/>
        <end position="355"/>
    </location>
</feature>
<accession>A0A7R8XBJ6</accession>
<dbReference type="Pfam" id="PF06155">
    <property type="entry name" value="GBBH-like_N"/>
    <property type="match status" value="1"/>
</dbReference>
<dbReference type="EMBL" id="LR900104">
    <property type="protein sequence ID" value="CAD7244218.1"/>
    <property type="molecule type" value="Genomic_DNA"/>
</dbReference>
<keyword evidence="9" id="KW-0408">Iron</keyword>
<dbReference type="InterPro" id="IPR003819">
    <property type="entry name" value="TauD/TfdA-like"/>
</dbReference>
<dbReference type="Pfam" id="PF02668">
    <property type="entry name" value="TauD"/>
    <property type="match status" value="1"/>
</dbReference>
<dbReference type="Proteomes" id="UP000677054">
    <property type="component" value="Unassembled WGS sequence"/>
</dbReference>
<dbReference type="PANTHER" id="PTHR10696:SF55">
    <property type="entry name" value="DIOXYGENASE, PUTATIVE-RELATED"/>
    <property type="match status" value="1"/>
</dbReference>
<evidence type="ECO:0000256" key="5">
    <source>
        <dbReference type="ARBA" id="ARBA00022723"/>
    </source>
</evidence>
<dbReference type="GO" id="GO:0005739">
    <property type="term" value="C:mitochondrion"/>
    <property type="evidence" value="ECO:0007669"/>
    <property type="project" value="TreeGrafter"/>
</dbReference>